<dbReference type="Proteomes" id="UP000051298">
    <property type="component" value="Unassembled WGS sequence"/>
</dbReference>
<name>A0A0P1EWW4_9RHOB</name>
<accession>A0A0P1EWW4</accession>
<sequence>MKIQGHDLRLRWPRAVAQVSNSNFSPTTGRLVCRVLRGYDLRRNPYPTVAKRGAEIERLMMLSPDALHMMGLERAFVVHHVLHDILPTKTYSGASR</sequence>
<dbReference type="RefSeq" id="WP_058122731.1">
    <property type="nucleotide sequence ID" value="NZ_CYRX01000010.1"/>
</dbReference>
<reference evidence="1 2" key="1">
    <citation type="submission" date="2015-09" db="EMBL/GenBank/DDBJ databases">
        <authorList>
            <consortium name="Swine Surveillance"/>
        </authorList>
    </citation>
    <scope>NUCLEOTIDE SEQUENCE [LARGE SCALE GENOMIC DNA]</scope>
    <source>
        <strain evidence="1 2">CECT 5294</strain>
    </source>
</reference>
<protein>
    <submittedName>
        <fullName evidence="1">Uncharacterized protein</fullName>
    </submittedName>
</protein>
<organism evidence="1 2">
    <name type="scientific">Thalassobacter stenotrophicus</name>
    <dbReference type="NCBI Taxonomy" id="266809"/>
    <lineage>
        <taxon>Bacteria</taxon>
        <taxon>Pseudomonadati</taxon>
        <taxon>Pseudomonadota</taxon>
        <taxon>Alphaproteobacteria</taxon>
        <taxon>Rhodobacterales</taxon>
        <taxon>Roseobacteraceae</taxon>
        <taxon>Thalassobacter</taxon>
    </lineage>
</organism>
<dbReference type="EMBL" id="CYRX01000010">
    <property type="protein sequence ID" value="CUH59558.1"/>
    <property type="molecule type" value="Genomic_DNA"/>
</dbReference>
<evidence type="ECO:0000313" key="1">
    <source>
        <dbReference type="EMBL" id="CUH59558.1"/>
    </source>
</evidence>
<evidence type="ECO:0000313" key="2">
    <source>
        <dbReference type="Proteomes" id="UP000051298"/>
    </source>
</evidence>
<gene>
    <name evidence="1" type="ORF">THS5294_00844</name>
</gene>
<dbReference type="STRING" id="266809.PM03_04560"/>
<proteinExistence type="predicted"/>
<dbReference type="AlphaFoldDB" id="A0A0P1EWW4"/>